<dbReference type="Proteomes" id="UP000245634">
    <property type="component" value="Unassembled WGS sequence"/>
</dbReference>
<evidence type="ECO:0000256" key="1">
    <source>
        <dbReference type="ARBA" id="ARBA00004162"/>
    </source>
</evidence>
<sequence length="740" mass="81761">MNKKRWLATWLVLCLVFAWCPTTTAHAEGVQNTFITNTNQTLTPMSSRHEYFLQVSPRWQVRQAEFTIHFRHSATLLRDLSSVSLLVDGVPYKTAWLSAENQSDGTLSAQIPASALPAGFHQFSVATNLRSHRELCDDLTDPANWLVLDKSSLIHLDFADRSVTPELQMFPVPFLNESGSGPWNVNIVVPDTATDRELTVAYRMVNLLAKHQPLQASSARVIKLTDWQPQTDARNLIVVGQIEKLPAGWQKRLQDLPSTGRDVGLLREVISPEEGKRTVLYVTGHTERGVEMAAEALTFTTFRQQLSGSTAEVSEDLLTAAQALQEQEPDALQTATSEGRVTLQQLGYNEITLSNVQTSSAGYTFQTPPMWHYTRGAGVKLHMKYSALLDDKRSAVIATVNGSPQVSAKLAKQTAEGLDLFVPFPETMRVGEAVRVSVQAEMYLETNECADSSTPAGLRRYLSIDPEKSEFVLPHMQEETAALANFPGAFLSETSTLEQTTAVLPSQPTSAEMISLAQIVAGAAQGVEHDGLEVVRYHSDAQLRQKVWVLDTAGDNEFLQVMAEHRELAIRSTPEGLQSDTIPLVNTTQSKGGAIQQVFRPQGGIALVVIAPTAEMLMETAKVLAERTDISGAVQEAAAIRTADQQTVLVKIDTQPYRSLPERVVDKLRGSYGYLRSSEGQLVVFATAFGITVLAILGYIWRLILRPKLRRRKKPWKPKPPSKKPDSEAEFPSRKKRGKK</sequence>
<evidence type="ECO:0000256" key="5">
    <source>
        <dbReference type="ARBA" id="ARBA00023136"/>
    </source>
</evidence>
<dbReference type="GO" id="GO:0006011">
    <property type="term" value="P:UDP-alpha-D-glucose metabolic process"/>
    <property type="evidence" value="ECO:0007669"/>
    <property type="project" value="InterPro"/>
</dbReference>
<comment type="caution">
    <text evidence="9">The sequence shown here is derived from an EMBL/GenBank/DDBJ whole genome shotgun (WGS) entry which is preliminary data.</text>
</comment>
<evidence type="ECO:0000256" key="2">
    <source>
        <dbReference type="ARBA" id="ARBA00022475"/>
    </source>
</evidence>
<evidence type="ECO:0000313" key="10">
    <source>
        <dbReference type="Proteomes" id="UP000245634"/>
    </source>
</evidence>
<dbReference type="AlphaFoldDB" id="A0A316DEC6"/>
<organism evidence="9 10">
    <name type="scientific">Tumebacillus permanentifrigoris</name>
    <dbReference type="NCBI Taxonomy" id="378543"/>
    <lineage>
        <taxon>Bacteria</taxon>
        <taxon>Bacillati</taxon>
        <taxon>Bacillota</taxon>
        <taxon>Bacilli</taxon>
        <taxon>Bacillales</taxon>
        <taxon>Alicyclobacillaceae</taxon>
        <taxon>Tumebacillus</taxon>
    </lineage>
</organism>
<accession>A0A316DEC6</accession>
<dbReference type="GO" id="GO:0005886">
    <property type="term" value="C:plasma membrane"/>
    <property type="evidence" value="ECO:0007669"/>
    <property type="project" value="UniProtKB-SubCell"/>
</dbReference>
<name>A0A316DEC6_9BACL</name>
<evidence type="ECO:0000256" key="7">
    <source>
        <dbReference type="SAM" id="Phobius"/>
    </source>
</evidence>
<feature type="transmembrane region" description="Helical" evidence="7">
    <location>
        <begin position="682"/>
        <end position="704"/>
    </location>
</feature>
<dbReference type="Gene3D" id="2.60.120.260">
    <property type="entry name" value="Galactose-binding domain-like"/>
    <property type="match status" value="2"/>
</dbReference>
<comment type="subcellular location">
    <subcellularLocation>
        <location evidence="1">Cell membrane</location>
        <topology evidence="1">Single-pass membrane protein</topology>
    </subcellularLocation>
</comment>
<keyword evidence="10" id="KW-1185">Reference proteome</keyword>
<keyword evidence="5 7" id="KW-0472">Membrane</keyword>
<feature type="chain" id="PRO_5016288404" evidence="8">
    <location>
        <begin position="28"/>
        <end position="740"/>
    </location>
</feature>
<reference evidence="9 10" key="1">
    <citation type="submission" date="2018-05" db="EMBL/GenBank/DDBJ databases">
        <title>Genomic Encyclopedia of Type Strains, Phase IV (KMG-IV): sequencing the most valuable type-strain genomes for metagenomic binning, comparative biology and taxonomic classification.</title>
        <authorList>
            <person name="Goeker M."/>
        </authorList>
    </citation>
    <scope>NUCLEOTIDE SEQUENCE [LARGE SCALE GENOMIC DNA]</scope>
    <source>
        <strain evidence="9 10">DSM 18773</strain>
    </source>
</reference>
<gene>
    <name evidence="9" type="ORF">C7459_101417</name>
</gene>
<keyword evidence="8" id="KW-0732">Signal</keyword>
<proteinExistence type="predicted"/>
<evidence type="ECO:0000256" key="4">
    <source>
        <dbReference type="ARBA" id="ARBA00022989"/>
    </source>
</evidence>
<dbReference type="PANTHER" id="PTHR39083:SF1">
    <property type="entry name" value="CYCLIC DI-GMP-BINDING PROTEIN"/>
    <property type="match status" value="1"/>
</dbReference>
<keyword evidence="2" id="KW-1003">Cell membrane</keyword>
<feature type="compositionally biased region" description="Basic residues" evidence="6">
    <location>
        <begin position="712"/>
        <end position="722"/>
    </location>
</feature>
<dbReference type="InterPro" id="IPR018513">
    <property type="entry name" value="Cell_synthase_bac"/>
</dbReference>
<evidence type="ECO:0000256" key="6">
    <source>
        <dbReference type="SAM" id="MobiDB-lite"/>
    </source>
</evidence>
<dbReference type="Pfam" id="PF03170">
    <property type="entry name" value="BcsB"/>
    <property type="match status" value="1"/>
</dbReference>
<protein>
    <submittedName>
        <fullName evidence="9">Cellulose synthase subunit</fullName>
    </submittedName>
</protein>
<dbReference type="PANTHER" id="PTHR39083">
    <property type="entry name" value="CYCLIC DI-GMP-BINDING PROTEIN"/>
    <property type="match status" value="1"/>
</dbReference>
<dbReference type="RefSeq" id="WP_109685731.1">
    <property type="nucleotide sequence ID" value="NZ_QGGL01000001.1"/>
</dbReference>
<keyword evidence="3 7" id="KW-0812">Transmembrane</keyword>
<evidence type="ECO:0000256" key="8">
    <source>
        <dbReference type="SAM" id="SignalP"/>
    </source>
</evidence>
<dbReference type="OrthoDB" id="2440594at2"/>
<evidence type="ECO:0000256" key="3">
    <source>
        <dbReference type="ARBA" id="ARBA00022692"/>
    </source>
</evidence>
<feature type="region of interest" description="Disordered" evidence="6">
    <location>
        <begin position="712"/>
        <end position="740"/>
    </location>
</feature>
<dbReference type="EMBL" id="QGGL01000001">
    <property type="protein sequence ID" value="PWK16551.1"/>
    <property type="molecule type" value="Genomic_DNA"/>
</dbReference>
<feature type="signal peptide" evidence="8">
    <location>
        <begin position="1"/>
        <end position="27"/>
    </location>
</feature>
<evidence type="ECO:0000313" key="9">
    <source>
        <dbReference type="EMBL" id="PWK16551.1"/>
    </source>
</evidence>
<feature type="compositionally biased region" description="Basic and acidic residues" evidence="6">
    <location>
        <begin position="723"/>
        <end position="733"/>
    </location>
</feature>
<keyword evidence="4 7" id="KW-1133">Transmembrane helix</keyword>